<feature type="transmembrane region" description="Helical" evidence="1">
    <location>
        <begin position="277"/>
        <end position="301"/>
    </location>
</feature>
<comment type="caution">
    <text evidence="2">The sequence shown here is derived from an EMBL/GenBank/DDBJ whole genome shotgun (WGS) entry which is preliminary data.</text>
</comment>
<feature type="transmembrane region" description="Helical" evidence="1">
    <location>
        <begin position="6"/>
        <end position="34"/>
    </location>
</feature>
<sequence length="462" mass="51755">MLKMIYTLALIFYVLSSFFPIAILQTLMAIFALLSVSYSLFYVRGPALIFGLIFLLLGSSLLFAHHASTASYVLSFGNMLQVLIVFALVPILSLPIQLGGYARDIQDMISQKLKRPAQLYSLTSILSYVFSSFMNLAALPITYYAIEPATRHYPILNKSRFLNRAITHGYAMPLLWAPVTPIVGIVLELTNASYVNVLPYLITLSFVGLGLDLVIGLFTSRIHRSIKSQSKQSQNETAAAIEKTEQKSKLSYRFLHVIVAIIILNICIALFEKWTPLSFLFLVSLLIIPFSLCWCFILGQIRPFFTGLKDHFNHHLFKMKNQFFIFLSAGFFITTLHMTHTDQVISHWISEIVNFTGVTFFLLTIPFIPLVLAFVGLHPAISLVLIAEAIHTNLAHVSPIILTLTMLGGAIPAFLMGPYNGTLGLMSTIMNVKPTTLSNWNCIYTMIYLFILTGGIQILLMF</sequence>
<keyword evidence="1" id="KW-1133">Transmembrane helix</keyword>
<dbReference type="AlphaFoldDB" id="A0A6N8CNP8"/>
<feature type="transmembrane region" description="Helical" evidence="1">
    <location>
        <begin position="79"/>
        <end position="98"/>
    </location>
</feature>
<feature type="transmembrane region" description="Helical" evidence="1">
    <location>
        <begin position="197"/>
        <end position="218"/>
    </location>
</feature>
<evidence type="ECO:0000256" key="1">
    <source>
        <dbReference type="SAM" id="Phobius"/>
    </source>
</evidence>
<evidence type="ECO:0000313" key="3">
    <source>
        <dbReference type="Proteomes" id="UP000440978"/>
    </source>
</evidence>
<feature type="transmembrane region" description="Helical" evidence="1">
    <location>
        <begin position="394"/>
        <end position="417"/>
    </location>
</feature>
<protein>
    <recommendedName>
        <fullName evidence="4">Citrate transporter-like domain-containing protein</fullName>
    </recommendedName>
</protein>
<keyword evidence="1" id="KW-0812">Transmembrane</keyword>
<proteinExistence type="predicted"/>
<feature type="transmembrane region" description="Helical" evidence="1">
    <location>
        <begin position="46"/>
        <end position="67"/>
    </location>
</feature>
<feature type="transmembrane region" description="Helical" evidence="1">
    <location>
        <begin position="360"/>
        <end position="387"/>
    </location>
</feature>
<evidence type="ECO:0008006" key="4">
    <source>
        <dbReference type="Google" id="ProtNLM"/>
    </source>
</evidence>
<keyword evidence="1" id="KW-0472">Membrane</keyword>
<dbReference type="EMBL" id="WNHB01000008">
    <property type="protein sequence ID" value="MTT31722.1"/>
    <property type="molecule type" value="Genomic_DNA"/>
</dbReference>
<evidence type="ECO:0000313" key="2">
    <source>
        <dbReference type="EMBL" id="MTT31722.1"/>
    </source>
</evidence>
<reference evidence="2 3" key="1">
    <citation type="submission" date="2019-11" db="EMBL/GenBank/DDBJ databases">
        <title>Terrilactibacillus tamarindus sp. nov. BCM23-1 isolated from bark of Tamarindus indica.</title>
        <authorList>
            <person name="Kingkaew E."/>
            <person name="Tanasupawat S."/>
        </authorList>
    </citation>
    <scope>NUCLEOTIDE SEQUENCE [LARGE SCALE GENOMIC DNA]</scope>
    <source>
        <strain evidence="2 3">BCM23-1</strain>
    </source>
</reference>
<dbReference type="Proteomes" id="UP000440978">
    <property type="component" value="Unassembled WGS sequence"/>
</dbReference>
<feature type="transmembrane region" description="Helical" evidence="1">
    <location>
        <begin position="252"/>
        <end position="271"/>
    </location>
</feature>
<name>A0A6N8CNP8_9BACI</name>
<feature type="transmembrane region" description="Helical" evidence="1">
    <location>
        <begin position="322"/>
        <end position="340"/>
    </location>
</feature>
<gene>
    <name evidence="2" type="ORF">GMB86_06810</name>
</gene>
<feature type="transmembrane region" description="Helical" evidence="1">
    <location>
        <begin position="119"/>
        <end position="146"/>
    </location>
</feature>
<feature type="transmembrane region" description="Helical" evidence="1">
    <location>
        <begin position="437"/>
        <end position="460"/>
    </location>
</feature>
<dbReference type="OrthoDB" id="2960907at2"/>
<organism evidence="2 3">
    <name type="scientific">Terrilactibacillus tamarindi</name>
    <dbReference type="NCBI Taxonomy" id="2599694"/>
    <lineage>
        <taxon>Bacteria</taxon>
        <taxon>Bacillati</taxon>
        <taxon>Bacillota</taxon>
        <taxon>Bacilli</taxon>
        <taxon>Bacillales</taxon>
        <taxon>Bacillaceae</taxon>
        <taxon>Terrilactibacillus</taxon>
    </lineage>
</organism>
<keyword evidence="3" id="KW-1185">Reference proteome</keyword>
<accession>A0A6N8CNP8</accession>